<reference evidence="3" key="1">
    <citation type="submission" date="2015-06" db="EMBL/GenBank/DDBJ databases">
        <authorList>
            <person name="Joergensen T."/>
        </authorList>
    </citation>
    <scope>NUCLEOTIDE SEQUENCE</scope>
    <source>
        <plasmid evidence="3">pRGFK0763</plasmid>
    </source>
</reference>
<organism evidence="3">
    <name type="scientific">uncultured prokaryote</name>
    <dbReference type="NCBI Taxonomy" id="198431"/>
    <lineage>
        <taxon>unclassified sequences</taxon>
        <taxon>environmental samples</taxon>
    </lineage>
</organism>
<evidence type="ECO:0008006" key="4">
    <source>
        <dbReference type="Google" id="ProtNLM"/>
    </source>
</evidence>
<dbReference type="Pfam" id="PF21861">
    <property type="entry name" value="RepB_C"/>
    <property type="match status" value="1"/>
</dbReference>
<dbReference type="GO" id="GO:0003916">
    <property type="term" value="F:DNA topoisomerase activity"/>
    <property type="evidence" value="ECO:0007669"/>
    <property type="project" value="InterPro"/>
</dbReference>
<dbReference type="InterPro" id="IPR053923">
    <property type="entry name" value="RepB_C"/>
</dbReference>
<dbReference type="AlphaFoldDB" id="A0A0H5Q2X5"/>
<reference evidence="3" key="2">
    <citation type="submission" date="2015-07" db="EMBL/GenBank/DDBJ databases">
        <title>Plasmids, circular viruses and viroids from rat gut.</title>
        <authorList>
            <person name="Jorgensen T.J."/>
            <person name="Hansen M.A."/>
            <person name="Xu Z."/>
            <person name="Tabak M.A."/>
            <person name="Sorensen S.J."/>
            <person name="Hansen L.H."/>
        </authorList>
    </citation>
    <scope>NUCLEOTIDE SEQUENCE</scope>
    <source>
        <plasmid evidence="3">pRGFK0763</plasmid>
    </source>
</reference>
<dbReference type="EMBL" id="LN853372">
    <property type="protein sequence ID" value="CRY95759.1"/>
    <property type="molecule type" value="Genomic_DNA"/>
</dbReference>
<dbReference type="Gene3D" id="3.40.1310.30">
    <property type="match status" value="1"/>
</dbReference>
<evidence type="ECO:0000313" key="3">
    <source>
        <dbReference type="EMBL" id="CRY95759.1"/>
    </source>
</evidence>
<evidence type="ECO:0000259" key="1">
    <source>
        <dbReference type="Pfam" id="PF01719"/>
    </source>
</evidence>
<geneLocation type="plasmid" evidence="3">
    <name>pRGFK0763</name>
</geneLocation>
<dbReference type="GO" id="GO:0006260">
    <property type="term" value="P:DNA replication"/>
    <property type="evidence" value="ECO:0007669"/>
    <property type="project" value="InterPro"/>
</dbReference>
<evidence type="ECO:0000259" key="2">
    <source>
        <dbReference type="Pfam" id="PF21861"/>
    </source>
</evidence>
<dbReference type="GO" id="GO:0003677">
    <property type="term" value="F:DNA binding"/>
    <property type="evidence" value="ECO:0007669"/>
    <property type="project" value="InterPro"/>
</dbReference>
<protein>
    <recommendedName>
        <fullName evidence="4">Plasmid replication protein</fullName>
    </recommendedName>
</protein>
<proteinExistence type="predicted"/>
<dbReference type="InterPro" id="IPR002631">
    <property type="entry name" value="Plasmid_rep_OBD"/>
</dbReference>
<feature type="domain" description="Replication protein RepB C-terminal" evidence="2">
    <location>
        <begin position="133"/>
        <end position="188"/>
    </location>
</feature>
<sequence>MTEKKSIKKRHWAFVAYPESLPKDWIDQLKLSGLKVAISPLHDRDINPTGEPKKPHYHVIISYEGPTTFNNVKGFTDSLNATIPQALEQVQGYYRYLTHEDNPEKAHYSKADIQTLNGFNIRDFVEMTKSEVNRCIREIQQFIMDNDILEYADLLEILLSGGEAMVDWYDVASSHTLLFTAYLRSRRYRAEKKQTVSDGTSEQINTAEEEH</sequence>
<name>A0A0H5Q2X5_9ZZZZ</name>
<feature type="domain" description="Plasmid replication protein origin binding" evidence="1">
    <location>
        <begin position="5"/>
        <end position="121"/>
    </location>
</feature>
<accession>A0A0H5Q2X5</accession>
<dbReference type="Pfam" id="PF01719">
    <property type="entry name" value="Rep_OBD"/>
    <property type="match status" value="1"/>
</dbReference>
<keyword evidence="3" id="KW-0614">Plasmid</keyword>